<feature type="domain" description="NOT2/NOT3/NOT5 C-terminal" evidence="5">
    <location>
        <begin position="56"/>
        <end position="181"/>
    </location>
</feature>
<proteinExistence type="inferred from homology"/>
<feature type="compositionally biased region" description="Basic and acidic residues" evidence="4">
    <location>
        <begin position="194"/>
        <end position="203"/>
    </location>
</feature>
<protein>
    <recommendedName>
        <fullName evidence="5">NOT2/NOT3/NOT5 C-terminal domain-containing protein</fullName>
    </recommendedName>
</protein>
<gene>
    <name evidence="6" type="ORF">BD324DRAFT_581271</name>
</gene>
<evidence type="ECO:0000256" key="1">
    <source>
        <dbReference type="ARBA" id="ARBA00007682"/>
    </source>
</evidence>
<dbReference type="GO" id="GO:0030015">
    <property type="term" value="C:CCR4-NOT core complex"/>
    <property type="evidence" value="ECO:0007669"/>
    <property type="project" value="InterPro"/>
</dbReference>
<dbReference type="InterPro" id="IPR007282">
    <property type="entry name" value="NOT2/3/5_C"/>
</dbReference>
<organism evidence="6 7">
    <name type="scientific">Kockovaella imperatae</name>
    <dbReference type="NCBI Taxonomy" id="4999"/>
    <lineage>
        <taxon>Eukaryota</taxon>
        <taxon>Fungi</taxon>
        <taxon>Dikarya</taxon>
        <taxon>Basidiomycota</taxon>
        <taxon>Agaricomycotina</taxon>
        <taxon>Tremellomycetes</taxon>
        <taxon>Tremellales</taxon>
        <taxon>Cuniculitremaceae</taxon>
        <taxon>Kockovaella</taxon>
    </lineage>
</organism>
<dbReference type="GeneID" id="33555298"/>
<dbReference type="Gene3D" id="2.30.30.1020">
    <property type="entry name" value="CCR4-NOT complex subunit 2/3/5, C-terminal domain"/>
    <property type="match status" value="1"/>
</dbReference>
<keyword evidence="7" id="KW-1185">Reference proteome</keyword>
<dbReference type="RefSeq" id="XP_021870112.1">
    <property type="nucleotide sequence ID" value="XM_022013490.1"/>
</dbReference>
<dbReference type="EMBL" id="NBSH01000009">
    <property type="protein sequence ID" value="ORX35983.1"/>
    <property type="molecule type" value="Genomic_DNA"/>
</dbReference>
<dbReference type="STRING" id="4999.A0A1Y1UD84"/>
<dbReference type="Pfam" id="PF04153">
    <property type="entry name" value="NOT2_3_5_C"/>
    <property type="match status" value="1"/>
</dbReference>
<feature type="compositionally biased region" description="Polar residues" evidence="4">
    <location>
        <begin position="207"/>
        <end position="226"/>
    </location>
</feature>
<dbReference type="OrthoDB" id="25391at2759"/>
<reference evidence="6 7" key="1">
    <citation type="submission" date="2017-03" db="EMBL/GenBank/DDBJ databases">
        <title>Widespread Adenine N6-methylation of Active Genes in Fungi.</title>
        <authorList>
            <consortium name="DOE Joint Genome Institute"/>
            <person name="Mondo S.J."/>
            <person name="Dannebaum R.O."/>
            <person name="Kuo R.C."/>
            <person name="Louie K.B."/>
            <person name="Bewick A.J."/>
            <person name="Labutti K."/>
            <person name="Haridas S."/>
            <person name="Kuo A."/>
            <person name="Salamov A."/>
            <person name="Ahrendt S.R."/>
            <person name="Lau R."/>
            <person name="Bowen B.P."/>
            <person name="Lipzen A."/>
            <person name="Sullivan W."/>
            <person name="Andreopoulos W.B."/>
            <person name="Clum A."/>
            <person name="Lindquist E."/>
            <person name="Daum C."/>
            <person name="Northen T.R."/>
            <person name="Ramamoorthy G."/>
            <person name="Schmitz R.J."/>
            <person name="Gryganskyi A."/>
            <person name="Culley D."/>
            <person name="Magnuson J."/>
            <person name="James T.Y."/>
            <person name="O'Malley M.A."/>
            <person name="Stajich J.E."/>
            <person name="Spatafora J.W."/>
            <person name="Visel A."/>
            <person name="Grigoriev I.V."/>
        </authorList>
    </citation>
    <scope>NUCLEOTIDE SEQUENCE [LARGE SCALE GENOMIC DNA]</scope>
    <source>
        <strain evidence="6 7">NRRL Y-17943</strain>
    </source>
</reference>
<dbReference type="GO" id="GO:0000289">
    <property type="term" value="P:nuclear-transcribed mRNA poly(A) tail shortening"/>
    <property type="evidence" value="ECO:0007669"/>
    <property type="project" value="UniProtKB-ARBA"/>
</dbReference>
<name>A0A1Y1UD84_9TREE</name>
<evidence type="ECO:0000256" key="3">
    <source>
        <dbReference type="ARBA" id="ARBA00023163"/>
    </source>
</evidence>
<keyword evidence="3" id="KW-0804">Transcription</keyword>
<dbReference type="PANTHER" id="PTHR23326">
    <property type="entry name" value="CCR4 NOT-RELATED"/>
    <property type="match status" value="1"/>
</dbReference>
<dbReference type="InterPro" id="IPR040168">
    <property type="entry name" value="Not2/3/5"/>
</dbReference>
<evidence type="ECO:0000313" key="6">
    <source>
        <dbReference type="EMBL" id="ORX35983.1"/>
    </source>
</evidence>
<dbReference type="GO" id="GO:0006355">
    <property type="term" value="P:regulation of DNA-templated transcription"/>
    <property type="evidence" value="ECO:0007669"/>
    <property type="project" value="InterPro"/>
</dbReference>
<evidence type="ECO:0000256" key="2">
    <source>
        <dbReference type="ARBA" id="ARBA00023015"/>
    </source>
</evidence>
<sequence length="226" mass="25372">MRPVQQILSSPVDKWGLKALLYEIKMGIGKDRGRLLFGEELSELGVDLDQSDPLFTTFATPWIDQSSLPRQNITEPYHTPSCYHVNAPAVESKIGLFSEETLFYAFYMCPGDLLQLEAAEELFNRGWRFHMEMQVWMTSQQLTSTPLDLPSPQWVRGSVTLWDPRIFSRHNTGEDFMVDASQFEVTRPAGQTVAEERAKKEAAKSPNGPNGNLGVSHSASTGYGAR</sequence>
<dbReference type="InterPro" id="IPR038635">
    <property type="entry name" value="CCR4-NOT_su2/3/5_C_sf"/>
</dbReference>
<dbReference type="FunCoup" id="A0A1Y1UD84">
    <property type="interactions" value="50"/>
</dbReference>
<evidence type="ECO:0000313" key="7">
    <source>
        <dbReference type="Proteomes" id="UP000193218"/>
    </source>
</evidence>
<dbReference type="AlphaFoldDB" id="A0A1Y1UD84"/>
<feature type="region of interest" description="Disordered" evidence="4">
    <location>
        <begin position="187"/>
        <end position="226"/>
    </location>
</feature>
<evidence type="ECO:0000259" key="5">
    <source>
        <dbReference type="Pfam" id="PF04153"/>
    </source>
</evidence>
<dbReference type="Proteomes" id="UP000193218">
    <property type="component" value="Unassembled WGS sequence"/>
</dbReference>
<dbReference type="InParanoid" id="A0A1Y1UD84"/>
<keyword evidence="2" id="KW-0805">Transcription regulation</keyword>
<comment type="similarity">
    <text evidence="1">Belongs to the CNOT2/3/5 family.</text>
</comment>
<evidence type="ECO:0000256" key="4">
    <source>
        <dbReference type="SAM" id="MobiDB-lite"/>
    </source>
</evidence>
<accession>A0A1Y1UD84</accession>
<comment type="caution">
    <text evidence="6">The sequence shown here is derived from an EMBL/GenBank/DDBJ whole genome shotgun (WGS) entry which is preliminary data.</text>
</comment>